<dbReference type="RefSeq" id="WP_163285982.1">
    <property type="nucleotide sequence ID" value="NZ_JAAGVY010000029.1"/>
</dbReference>
<keyword evidence="1" id="KW-0812">Transmembrane</keyword>
<organism evidence="2 3">
    <name type="scientific">Cryomorpha ignava</name>
    <dbReference type="NCBI Taxonomy" id="101383"/>
    <lineage>
        <taxon>Bacteria</taxon>
        <taxon>Pseudomonadati</taxon>
        <taxon>Bacteroidota</taxon>
        <taxon>Flavobacteriia</taxon>
        <taxon>Flavobacteriales</taxon>
        <taxon>Cryomorphaceae</taxon>
        <taxon>Cryomorpha</taxon>
    </lineage>
</organism>
<feature type="transmembrane region" description="Helical" evidence="1">
    <location>
        <begin position="127"/>
        <end position="146"/>
    </location>
</feature>
<keyword evidence="1" id="KW-0472">Membrane</keyword>
<evidence type="ECO:0000256" key="1">
    <source>
        <dbReference type="SAM" id="Phobius"/>
    </source>
</evidence>
<keyword evidence="3" id="KW-1185">Reference proteome</keyword>
<feature type="transmembrane region" description="Helical" evidence="1">
    <location>
        <begin position="222"/>
        <end position="240"/>
    </location>
</feature>
<feature type="transmembrane region" description="Helical" evidence="1">
    <location>
        <begin position="252"/>
        <end position="275"/>
    </location>
</feature>
<reference evidence="2 3" key="1">
    <citation type="submission" date="2020-02" db="EMBL/GenBank/DDBJ databases">
        <title>Out from the shadows clarifying the taxonomy of the family Cryomorphaceae and related taxa by utilizing the GTDB taxonomic framework.</title>
        <authorList>
            <person name="Bowman J.P."/>
        </authorList>
    </citation>
    <scope>NUCLEOTIDE SEQUENCE [LARGE SCALE GENOMIC DNA]</scope>
    <source>
        <strain evidence="2 3">QSSC 1-22</strain>
    </source>
</reference>
<feature type="transmembrane region" description="Helical" evidence="1">
    <location>
        <begin position="61"/>
        <end position="78"/>
    </location>
</feature>
<dbReference type="Proteomes" id="UP000486602">
    <property type="component" value="Unassembled WGS sequence"/>
</dbReference>
<gene>
    <name evidence="2" type="ORF">G3O08_13850</name>
</gene>
<name>A0A7K3WSC4_9FLAO</name>
<evidence type="ECO:0000313" key="3">
    <source>
        <dbReference type="Proteomes" id="UP000486602"/>
    </source>
</evidence>
<keyword evidence="1" id="KW-1133">Transmembrane helix</keyword>
<accession>A0A7K3WSC4</accession>
<protein>
    <submittedName>
        <fullName evidence="2">Uncharacterized protein</fullName>
    </submittedName>
</protein>
<comment type="caution">
    <text evidence="2">The sequence shown here is derived from an EMBL/GenBank/DDBJ whole genome shotgun (WGS) entry which is preliminary data.</text>
</comment>
<feature type="transmembrane region" description="Helical" evidence="1">
    <location>
        <begin position="84"/>
        <end position="106"/>
    </location>
</feature>
<sequence>MLKYHFTPSNLIPKTTALWAFSESGLGGIFHALKVPFSGIALGGISVILVTFLAYKSNQKWKTIVQAMLLVLMLKAMISPHSPVMAYVAVSFQGLLGAAIYQVFGVNKVSAMAFGSIALFESAFQKVFTLTIIFGMQLWDAFYTFFDALTVKFGSDFLSDLPVIILTAYGLLYAIAGIFAGIFAVKLPQNIDRTAKELGELKRDDFQISKRSLKKRNRYKRLLIFISILIFILSVLLYAGQDDKVWYTLLRTIVVILLFLFVFNPVAKFLINLWVKKRKSENQQRLDQLMDFLPQIKKNASLAYQFSLSHKNIFSRIRNFLWVWLTLSLYFEEE</sequence>
<proteinExistence type="predicted"/>
<dbReference type="EMBL" id="JAAGVY010000029">
    <property type="protein sequence ID" value="NEN24587.1"/>
    <property type="molecule type" value="Genomic_DNA"/>
</dbReference>
<evidence type="ECO:0000313" key="2">
    <source>
        <dbReference type="EMBL" id="NEN24587.1"/>
    </source>
</evidence>
<dbReference type="AlphaFoldDB" id="A0A7K3WSC4"/>
<feature type="transmembrane region" description="Helical" evidence="1">
    <location>
        <begin position="161"/>
        <end position="185"/>
    </location>
</feature>
<feature type="transmembrane region" description="Helical" evidence="1">
    <location>
        <begin position="35"/>
        <end position="54"/>
    </location>
</feature>